<evidence type="ECO:0000313" key="7">
    <source>
        <dbReference type="EMBL" id="NDV33438.1"/>
    </source>
</evidence>
<evidence type="ECO:0000256" key="2">
    <source>
        <dbReference type="ARBA" id="ARBA00022741"/>
    </source>
</evidence>
<keyword evidence="3 4" id="KW-0067">ATP-binding</keyword>
<dbReference type="PANTHER" id="PTHR48014:SF21">
    <property type="entry name" value="SERINE_THREONINE-PROTEIN KINASE FRAY2"/>
    <property type="match status" value="1"/>
</dbReference>
<dbReference type="EMBL" id="GIBP01004469">
    <property type="protein sequence ID" value="NDV33438.1"/>
    <property type="molecule type" value="Transcribed_RNA"/>
</dbReference>
<protein>
    <recommendedName>
        <fullName evidence="6">Protein kinase domain-containing protein</fullName>
    </recommendedName>
</protein>
<dbReference type="PROSITE" id="PS00108">
    <property type="entry name" value="PROTEIN_KINASE_ST"/>
    <property type="match status" value="1"/>
</dbReference>
<dbReference type="InterPro" id="IPR011009">
    <property type="entry name" value="Kinase-like_dom_sf"/>
</dbReference>
<dbReference type="InterPro" id="IPR000719">
    <property type="entry name" value="Prot_kinase_dom"/>
</dbReference>
<keyword evidence="5" id="KW-0723">Serine/threonine-protein kinase</keyword>
<dbReference type="GO" id="GO:0004674">
    <property type="term" value="F:protein serine/threonine kinase activity"/>
    <property type="evidence" value="ECO:0007669"/>
    <property type="project" value="UniProtKB-KW"/>
</dbReference>
<dbReference type="InterPro" id="IPR008271">
    <property type="entry name" value="Ser/Thr_kinase_AS"/>
</dbReference>
<evidence type="ECO:0000256" key="4">
    <source>
        <dbReference type="PROSITE-ProRule" id="PRU10141"/>
    </source>
</evidence>
<comment type="similarity">
    <text evidence="1">Belongs to the protein kinase superfamily. STE Ser/Thr protein kinase family. STE20 subfamily.</text>
</comment>
<dbReference type="PROSITE" id="PS00107">
    <property type="entry name" value="PROTEIN_KINASE_ATP"/>
    <property type="match status" value="1"/>
</dbReference>
<sequence>MAKEGYTVIEQIGAGMNSNLVFLAQCSNGEKVAIKQIDLNQLNNNLEKETEGQIAQRNDKIDKEVMALKRVTTSEYVVPFYCSFIHLKTLWVIMELQEGSLRDVLKWKYPTGLEEEPVIAHICHRVVEGLSFLHDQKMIHRDIKTGNILFNKDGVIKLADFGVSAIMADKDEKKTTMVGTWQWMAPEVIDPGTFGGYDFKADIWSLGITCIELAFGAPPYSSLTPNHVMMNILSKEPPSIKQLASPSKQISNFFSDFVSLCTRKNPVSRPTAQMLSGHKFFRDMCSPEDMKKVLLEGLPSLGERFNLSTQQQKKQAQLKLGGLMISKNVAPGN</sequence>
<keyword evidence="5" id="KW-0808">Transferase</keyword>
<keyword evidence="5" id="KW-0418">Kinase</keyword>
<proteinExistence type="inferred from homology"/>
<evidence type="ECO:0000259" key="6">
    <source>
        <dbReference type="PROSITE" id="PS50011"/>
    </source>
</evidence>
<dbReference type="Gene3D" id="1.10.510.10">
    <property type="entry name" value="Transferase(Phosphotransferase) domain 1"/>
    <property type="match status" value="1"/>
</dbReference>
<dbReference type="Pfam" id="PF00069">
    <property type="entry name" value="Pkinase"/>
    <property type="match status" value="1"/>
</dbReference>
<organism evidence="7">
    <name type="scientific">Arcella intermedia</name>
    <dbReference type="NCBI Taxonomy" id="1963864"/>
    <lineage>
        <taxon>Eukaryota</taxon>
        <taxon>Amoebozoa</taxon>
        <taxon>Tubulinea</taxon>
        <taxon>Elardia</taxon>
        <taxon>Arcellinida</taxon>
        <taxon>Sphaerothecina</taxon>
        <taxon>Arcellidae</taxon>
        <taxon>Arcella</taxon>
    </lineage>
</organism>
<dbReference type="InterPro" id="IPR017441">
    <property type="entry name" value="Protein_kinase_ATP_BS"/>
</dbReference>
<feature type="binding site" evidence="4">
    <location>
        <position position="35"/>
    </location>
    <ligand>
        <name>ATP</name>
        <dbReference type="ChEBI" id="CHEBI:30616"/>
    </ligand>
</feature>
<keyword evidence="2 4" id="KW-0547">Nucleotide-binding</keyword>
<name>A0A6B2L9G6_9EUKA</name>
<dbReference type="InterPro" id="IPR047173">
    <property type="entry name" value="STRAD_A/B-like"/>
</dbReference>
<evidence type="ECO:0000256" key="5">
    <source>
        <dbReference type="RuleBase" id="RU000304"/>
    </source>
</evidence>
<dbReference type="AlphaFoldDB" id="A0A6B2L9G6"/>
<feature type="domain" description="Protein kinase" evidence="6">
    <location>
        <begin position="6"/>
        <end position="281"/>
    </location>
</feature>
<dbReference type="SMART" id="SM00220">
    <property type="entry name" value="S_TKc"/>
    <property type="match status" value="1"/>
</dbReference>
<dbReference type="PROSITE" id="PS50011">
    <property type="entry name" value="PROTEIN_KINASE_DOM"/>
    <property type="match status" value="1"/>
</dbReference>
<reference evidence="7" key="1">
    <citation type="journal article" date="2020" name="J. Eukaryot. Microbiol.">
        <title>De novo Sequencing, Assembly and Annotation of the Transcriptome for the Free-Living Testate Amoeba Arcella intermedia.</title>
        <authorList>
            <person name="Ribeiro G.M."/>
            <person name="Porfirio-Sousa A.L."/>
            <person name="Maurer-Alcala X.X."/>
            <person name="Katz L.A."/>
            <person name="Lahr D.J.G."/>
        </authorList>
    </citation>
    <scope>NUCLEOTIDE SEQUENCE</scope>
</reference>
<dbReference type="Gene3D" id="3.30.200.20">
    <property type="entry name" value="Phosphorylase Kinase, domain 1"/>
    <property type="match status" value="1"/>
</dbReference>
<dbReference type="PANTHER" id="PTHR48014">
    <property type="entry name" value="SERINE/THREONINE-PROTEIN KINASE FRAY2"/>
    <property type="match status" value="1"/>
</dbReference>
<accession>A0A6B2L9G6</accession>
<dbReference type="GO" id="GO:0043539">
    <property type="term" value="F:protein serine/threonine kinase activator activity"/>
    <property type="evidence" value="ECO:0007669"/>
    <property type="project" value="InterPro"/>
</dbReference>
<evidence type="ECO:0000256" key="1">
    <source>
        <dbReference type="ARBA" id="ARBA00008874"/>
    </source>
</evidence>
<dbReference type="SUPFAM" id="SSF56112">
    <property type="entry name" value="Protein kinase-like (PK-like)"/>
    <property type="match status" value="1"/>
</dbReference>
<evidence type="ECO:0000256" key="3">
    <source>
        <dbReference type="ARBA" id="ARBA00022840"/>
    </source>
</evidence>
<dbReference type="GO" id="GO:0005524">
    <property type="term" value="F:ATP binding"/>
    <property type="evidence" value="ECO:0007669"/>
    <property type="project" value="UniProtKB-UniRule"/>
</dbReference>